<comment type="subcellular location">
    <subcellularLocation>
        <location evidence="1">Cell membrane</location>
        <topology evidence="1">Multi-pass membrane protein</topology>
    </subcellularLocation>
</comment>
<feature type="transmembrane region" description="Helical" evidence="8">
    <location>
        <begin position="6"/>
        <end position="25"/>
    </location>
</feature>
<dbReference type="AlphaFoldDB" id="A0A7T1F3N7"/>
<name>A0A7T1F3N7_ATRLM</name>
<dbReference type="GO" id="GO:0044038">
    <property type="term" value="P:cell wall macromolecule biosynthetic process"/>
    <property type="evidence" value="ECO:0007669"/>
    <property type="project" value="TreeGrafter"/>
</dbReference>
<reference evidence="9 10" key="1">
    <citation type="journal article" date="2021" name="Nat. Commun.">
        <title>Isolation of a member of the candidate phylum Atribacteria reveals a unique cell membrane structure.</title>
        <authorList>
            <person name="Taiki K."/>
            <person name="Nobu M.K."/>
            <person name="Kusada H."/>
            <person name="Meng X.-Y."/>
            <person name="Hosoki N."/>
            <person name="Uematsu K."/>
            <person name="Yoshioka H."/>
            <person name="Kamagata Y."/>
            <person name="Tamaki H."/>
        </authorList>
    </citation>
    <scope>NUCLEOTIDE SEQUENCE [LARGE SCALE GENOMIC DNA]</scope>
    <source>
        <strain evidence="9 10">RT761</strain>
    </source>
</reference>
<dbReference type="EC" id="2.7.8.33" evidence="9"/>
<dbReference type="GO" id="GO:0036380">
    <property type="term" value="F:UDP-N-acetylglucosamine-undecaprenyl-phosphate N-acetylglucosaminephosphotransferase activity"/>
    <property type="evidence" value="ECO:0007669"/>
    <property type="project" value="UniProtKB-EC"/>
</dbReference>
<evidence type="ECO:0000256" key="2">
    <source>
        <dbReference type="ARBA" id="ARBA00022475"/>
    </source>
</evidence>
<feature type="binding site" evidence="7">
    <location>
        <position position="214"/>
    </location>
    <ligand>
        <name>Mg(2+)</name>
        <dbReference type="ChEBI" id="CHEBI:18420"/>
    </ligand>
</feature>
<evidence type="ECO:0000256" key="5">
    <source>
        <dbReference type="ARBA" id="ARBA00022989"/>
    </source>
</evidence>
<proteinExistence type="predicted"/>
<keyword evidence="2" id="KW-1003">Cell membrane</keyword>
<dbReference type="KEGG" id="alam:RT761_02076"/>
<dbReference type="PANTHER" id="PTHR22926:SF3">
    <property type="entry name" value="UNDECAPRENYL-PHOSPHATE ALPHA-N-ACETYLGLUCOSAMINYL 1-PHOSPHATE TRANSFERASE"/>
    <property type="match status" value="1"/>
</dbReference>
<organism evidence="9 10">
    <name type="scientific">Atribacter laminatus</name>
    <dbReference type="NCBI Taxonomy" id="2847778"/>
    <lineage>
        <taxon>Bacteria</taxon>
        <taxon>Pseudomonadati</taxon>
        <taxon>Atribacterota</taxon>
        <taxon>Atribacteria</taxon>
        <taxon>Atribacterales</taxon>
        <taxon>Atribacteraceae</taxon>
        <taxon>Atribacter</taxon>
    </lineage>
</organism>
<feature type="transmembrane region" description="Helical" evidence="8">
    <location>
        <begin position="186"/>
        <end position="203"/>
    </location>
</feature>
<dbReference type="PROSITE" id="PS01348">
    <property type="entry name" value="MRAY_2"/>
    <property type="match status" value="1"/>
</dbReference>
<feature type="transmembrane region" description="Helical" evidence="8">
    <location>
        <begin position="76"/>
        <end position="92"/>
    </location>
</feature>
<dbReference type="CDD" id="cd06853">
    <property type="entry name" value="GT_WecA_like"/>
    <property type="match status" value="1"/>
</dbReference>
<evidence type="ECO:0000313" key="9">
    <source>
        <dbReference type="EMBL" id="QPM68850.1"/>
    </source>
</evidence>
<dbReference type="EMBL" id="CP065383">
    <property type="protein sequence ID" value="QPM68850.1"/>
    <property type="molecule type" value="Genomic_DNA"/>
</dbReference>
<dbReference type="InterPro" id="IPR018480">
    <property type="entry name" value="PNAcMuramoyl-5peptid_Trfase_CS"/>
</dbReference>
<dbReference type="Proteomes" id="UP000594463">
    <property type="component" value="Chromosome"/>
</dbReference>
<dbReference type="RefSeq" id="WP_218111341.1">
    <property type="nucleotide sequence ID" value="NZ_CP065383.1"/>
</dbReference>
<evidence type="ECO:0000256" key="4">
    <source>
        <dbReference type="ARBA" id="ARBA00022692"/>
    </source>
</evidence>
<keyword evidence="5 8" id="KW-1133">Transmembrane helix</keyword>
<dbReference type="Pfam" id="PF00953">
    <property type="entry name" value="Glycos_transf_4"/>
    <property type="match status" value="1"/>
</dbReference>
<feature type="binding site" evidence="7">
    <location>
        <position position="154"/>
    </location>
    <ligand>
        <name>Mg(2+)</name>
        <dbReference type="ChEBI" id="CHEBI:18420"/>
    </ligand>
</feature>
<feature type="transmembrane region" description="Helical" evidence="8">
    <location>
        <begin position="210"/>
        <end position="229"/>
    </location>
</feature>
<evidence type="ECO:0000256" key="1">
    <source>
        <dbReference type="ARBA" id="ARBA00004651"/>
    </source>
</evidence>
<sequence length="352" mass="38996">MTFLHLIVASLGAFFLSFFFTPLIMKFCQKKNLLDQPDGNRKIHNTPKSRLGGVAVAGSFFISLLLFRSFLPYPMSFWYILGLALIFLTGFFDDIFNLPPWSKIVGLGIGTLILIFDGVIIEFITLPWNVLWYIGIWGIPFTFFWILGITNSLNLIDGMDGLSSGIAAIAACTLGIIALQHGRWESALISFLLMGSAIGFLPYNFPPAKIFIGDGGALFFGGVLATVSVEGALKSATTFTLAVPILILGIPILDTFFAIVRRKKNKLPITRPDRGHLHHRLLEKGLTQREVILLVYLISASLSVLAILIDRFLANSTYSLLLTLTLFYVSWKWGKHLGVTELSCGTQRTEKV</sequence>
<evidence type="ECO:0000256" key="8">
    <source>
        <dbReference type="SAM" id="Phobius"/>
    </source>
</evidence>
<keyword evidence="10" id="KW-1185">Reference proteome</keyword>
<comment type="cofactor">
    <cofactor evidence="7">
        <name>Mg(2+)</name>
        <dbReference type="ChEBI" id="CHEBI:18420"/>
    </cofactor>
</comment>
<dbReference type="PANTHER" id="PTHR22926">
    <property type="entry name" value="PHOSPHO-N-ACETYLMURAMOYL-PENTAPEPTIDE-TRANSFERASE"/>
    <property type="match status" value="1"/>
</dbReference>
<keyword evidence="6 8" id="KW-0472">Membrane</keyword>
<keyword evidence="3 9" id="KW-0808">Transferase</keyword>
<keyword evidence="4 8" id="KW-0812">Transmembrane</keyword>
<dbReference type="InterPro" id="IPR000715">
    <property type="entry name" value="Glycosyl_transferase_4"/>
</dbReference>
<feature type="transmembrane region" description="Helical" evidence="8">
    <location>
        <begin position="51"/>
        <end position="70"/>
    </location>
</feature>
<accession>A0A7T1F3N7</accession>
<keyword evidence="7" id="KW-0479">Metal-binding</keyword>
<dbReference type="GO" id="GO:0071555">
    <property type="term" value="P:cell wall organization"/>
    <property type="evidence" value="ECO:0007669"/>
    <property type="project" value="TreeGrafter"/>
</dbReference>
<dbReference type="GO" id="GO:0009103">
    <property type="term" value="P:lipopolysaccharide biosynthetic process"/>
    <property type="evidence" value="ECO:0007669"/>
    <property type="project" value="TreeGrafter"/>
</dbReference>
<feature type="transmembrane region" description="Helical" evidence="8">
    <location>
        <begin position="104"/>
        <end position="124"/>
    </location>
</feature>
<evidence type="ECO:0000313" key="10">
    <source>
        <dbReference type="Proteomes" id="UP000594463"/>
    </source>
</evidence>
<evidence type="ECO:0000256" key="3">
    <source>
        <dbReference type="ARBA" id="ARBA00022679"/>
    </source>
</evidence>
<dbReference type="GO" id="GO:0046872">
    <property type="term" value="F:metal ion binding"/>
    <property type="evidence" value="ECO:0007669"/>
    <property type="project" value="UniProtKB-KW"/>
</dbReference>
<evidence type="ECO:0000256" key="6">
    <source>
        <dbReference type="ARBA" id="ARBA00023136"/>
    </source>
</evidence>
<feature type="transmembrane region" description="Helical" evidence="8">
    <location>
        <begin position="241"/>
        <end position="260"/>
    </location>
</feature>
<feature type="transmembrane region" description="Helical" evidence="8">
    <location>
        <begin position="130"/>
        <end position="149"/>
    </location>
</feature>
<dbReference type="GO" id="GO:0005886">
    <property type="term" value="C:plasma membrane"/>
    <property type="evidence" value="ECO:0007669"/>
    <property type="project" value="UniProtKB-SubCell"/>
</dbReference>
<feature type="transmembrane region" description="Helical" evidence="8">
    <location>
        <begin position="161"/>
        <end position="180"/>
    </location>
</feature>
<gene>
    <name evidence="9" type="primary">tagO</name>
    <name evidence="9" type="ORF">RT761_02076</name>
</gene>
<evidence type="ECO:0000256" key="7">
    <source>
        <dbReference type="PIRSR" id="PIRSR600715-1"/>
    </source>
</evidence>
<feature type="transmembrane region" description="Helical" evidence="8">
    <location>
        <begin position="291"/>
        <end position="309"/>
    </location>
</feature>
<protein>
    <submittedName>
        <fullName evidence="9">Putative undecaprenyl-phosphate N-acetylglucosaminyl 1-phosphate transferase</fullName>
        <ecNumber evidence="9">2.7.8.33</ecNumber>
    </submittedName>
</protein>
<keyword evidence="7" id="KW-0460">Magnesium</keyword>